<dbReference type="EMBL" id="JANPWB010000016">
    <property type="protein sequence ID" value="KAJ1085945.1"/>
    <property type="molecule type" value="Genomic_DNA"/>
</dbReference>
<reference evidence="2" key="1">
    <citation type="journal article" date="2022" name="bioRxiv">
        <title>Sequencing and chromosome-scale assembly of the giantPleurodeles waltlgenome.</title>
        <authorList>
            <person name="Brown T."/>
            <person name="Elewa A."/>
            <person name="Iarovenko S."/>
            <person name="Subramanian E."/>
            <person name="Araus A.J."/>
            <person name="Petzold A."/>
            <person name="Susuki M."/>
            <person name="Suzuki K.-i.T."/>
            <person name="Hayashi T."/>
            <person name="Toyoda A."/>
            <person name="Oliveira C."/>
            <person name="Osipova E."/>
            <person name="Leigh N.D."/>
            <person name="Simon A."/>
            <person name="Yun M.H."/>
        </authorList>
    </citation>
    <scope>NUCLEOTIDE SEQUENCE</scope>
    <source>
        <strain evidence="2">20211129_DDA</strain>
        <tissue evidence="2">Liver</tissue>
    </source>
</reference>
<dbReference type="AlphaFoldDB" id="A0AAV7L6A2"/>
<proteinExistence type="predicted"/>
<accession>A0AAV7L6A2</accession>
<feature type="region of interest" description="Disordered" evidence="1">
    <location>
        <begin position="78"/>
        <end position="141"/>
    </location>
</feature>
<sequence>MRAEAEISVGALHAREPLTQPVNICKCAEKPYKRLGSPDADRKYPRGTVESPVADTEAITAAGVILPEENAGVRQVLNPTYTERRAAGSSDGDGGVVEEKQTSRQNPTREEEGRHRGTPSSSGTQLEDGERHRTSTSSPES</sequence>
<protein>
    <submittedName>
        <fullName evidence="2">Uncharacterized protein</fullName>
    </submittedName>
</protein>
<feature type="compositionally biased region" description="Basic and acidic residues" evidence="1">
    <location>
        <begin position="97"/>
        <end position="115"/>
    </location>
</feature>
<dbReference type="Proteomes" id="UP001066276">
    <property type="component" value="Chromosome 12"/>
</dbReference>
<name>A0AAV7L6A2_PLEWA</name>
<comment type="caution">
    <text evidence="2">The sequence shown here is derived from an EMBL/GenBank/DDBJ whole genome shotgun (WGS) entry which is preliminary data.</text>
</comment>
<gene>
    <name evidence="2" type="ORF">NDU88_006069</name>
</gene>
<organism evidence="2 3">
    <name type="scientific">Pleurodeles waltl</name>
    <name type="common">Iberian ribbed newt</name>
    <dbReference type="NCBI Taxonomy" id="8319"/>
    <lineage>
        <taxon>Eukaryota</taxon>
        <taxon>Metazoa</taxon>
        <taxon>Chordata</taxon>
        <taxon>Craniata</taxon>
        <taxon>Vertebrata</taxon>
        <taxon>Euteleostomi</taxon>
        <taxon>Amphibia</taxon>
        <taxon>Batrachia</taxon>
        <taxon>Caudata</taxon>
        <taxon>Salamandroidea</taxon>
        <taxon>Salamandridae</taxon>
        <taxon>Pleurodelinae</taxon>
        <taxon>Pleurodeles</taxon>
    </lineage>
</organism>
<evidence type="ECO:0000313" key="2">
    <source>
        <dbReference type="EMBL" id="KAJ1085945.1"/>
    </source>
</evidence>
<keyword evidence="3" id="KW-1185">Reference proteome</keyword>
<evidence type="ECO:0000313" key="3">
    <source>
        <dbReference type="Proteomes" id="UP001066276"/>
    </source>
</evidence>
<feature type="region of interest" description="Disordered" evidence="1">
    <location>
        <begin position="32"/>
        <end position="51"/>
    </location>
</feature>
<evidence type="ECO:0000256" key="1">
    <source>
        <dbReference type="SAM" id="MobiDB-lite"/>
    </source>
</evidence>